<feature type="transmembrane region" description="Helical" evidence="6">
    <location>
        <begin position="304"/>
        <end position="332"/>
    </location>
</feature>
<evidence type="ECO:0000256" key="1">
    <source>
        <dbReference type="ARBA" id="ARBA00004651"/>
    </source>
</evidence>
<evidence type="ECO:0000256" key="3">
    <source>
        <dbReference type="ARBA" id="ARBA00022692"/>
    </source>
</evidence>
<dbReference type="GO" id="GO:0005886">
    <property type="term" value="C:plasma membrane"/>
    <property type="evidence" value="ECO:0007669"/>
    <property type="project" value="UniProtKB-SubCell"/>
</dbReference>
<feature type="transmembrane region" description="Helical" evidence="6">
    <location>
        <begin position="379"/>
        <end position="400"/>
    </location>
</feature>
<evidence type="ECO:0000256" key="2">
    <source>
        <dbReference type="ARBA" id="ARBA00022475"/>
    </source>
</evidence>
<dbReference type="Pfam" id="PF01943">
    <property type="entry name" value="Polysacc_synt"/>
    <property type="match status" value="1"/>
</dbReference>
<feature type="transmembrane region" description="Helical" evidence="6">
    <location>
        <begin position="18"/>
        <end position="38"/>
    </location>
</feature>
<feature type="transmembrane region" description="Helical" evidence="6">
    <location>
        <begin position="129"/>
        <end position="153"/>
    </location>
</feature>
<reference evidence="7 8" key="1">
    <citation type="journal article" date="2016" name="Nat. Commun.">
        <title>Thousands of microbial genomes shed light on interconnected biogeochemical processes in an aquifer system.</title>
        <authorList>
            <person name="Anantharaman K."/>
            <person name="Brown C.T."/>
            <person name="Hug L.A."/>
            <person name="Sharon I."/>
            <person name="Castelle C.J."/>
            <person name="Probst A.J."/>
            <person name="Thomas B.C."/>
            <person name="Singh A."/>
            <person name="Wilkins M.J."/>
            <person name="Karaoz U."/>
            <person name="Brodie E.L."/>
            <person name="Williams K.H."/>
            <person name="Hubbard S.S."/>
            <person name="Banfield J.F."/>
        </authorList>
    </citation>
    <scope>NUCLEOTIDE SEQUENCE [LARGE SCALE GENOMIC DNA]</scope>
</reference>
<dbReference type="EMBL" id="MHQC01000017">
    <property type="protein sequence ID" value="OGZ95104.1"/>
    <property type="molecule type" value="Genomic_DNA"/>
</dbReference>
<feature type="transmembrane region" description="Helical" evidence="6">
    <location>
        <begin position="406"/>
        <end position="423"/>
    </location>
</feature>
<keyword evidence="2" id="KW-1003">Cell membrane</keyword>
<sequence>MTLIKQDFSKEEILQSGIYYAIGGVLASCIALVSSLYVVHSLSLYEYGVFRLILSLTGLFDVLQFSGLNDVARNDVAIALKSQDEKSAAKIFFEFVWLKFVLMLFAWGAFFAFVSFFLGNFYDKNLAEILQLASLFILFQALNDVLVMFLGAVGALKTISKTTPFFEAINLFFTVGVFMIFLPSVHSIVLASVLMQTVTLSIYCMLVQKDVRRLWSFYRFERPTTIIYIIKTYGKWSVFSNLLGDFLSNARNYIIKFLLSTEAVAVYSIAASFYLYLSLLFPVQKVLANFLPYKITDHDIKKDYFTLGVRYSTFIYICLMLVGVVGVTGLIWFVIPKYAASLPIFYAMLFSLPMLGIQYFSQIYLYTLRQQRIIFMRMLLKNISAVVLLFTLVPLFGQIALGIENVLTNILLTTLVYVMLVRMHPELKLELSSFVVRKSDVIFLKILIFKAFKFHSPKSTPS</sequence>
<proteinExistence type="predicted"/>
<evidence type="ECO:0008006" key="9">
    <source>
        <dbReference type="Google" id="ProtNLM"/>
    </source>
</evidence>
<feature type="transmembrane region" description="Helical" evidence="6">
    <location>
        <begin position="344"/>
        <end position="367"/>
    </location>
</feature>
<comment type="subcellular location">
    <subcellularLocation>
        <location evidence="1">Cell membrane</location>
        <topology evidence="1">Multi-pass membrane protein</topology>
    </subcellularLocation>
</comment>
<name>A0A1G2K6N4_9BACT</name>
<keyword evidence="5 6" id="KW-0472">Membrane</keyword>
<keyword evidence="3 6" id="KW-0812">Transmembrane</keyword>
<evidence type="ECO:0000256" key="5">
    <source>
        <dbReference type="ARBA" id="ARBA00023136"/>
    </source>
</evidence>
<dbReference type="InterPro" id="IPR050833">
    <property type="entry name" value="Poly_Biosynth_Transport"/>
</dbReference>
<dbReference type="PANTHER" id="PTHR30250">
    <property type="entry name" value="PST FAMILY PREDICTED COLANIC ACID TRANSPORTER"/>
    <property type="match status" value="1"/>
</dbReference>
<evidence type="ECO:0000313" key="7">
    <source>
        <dbReference type="EMBL" id="OGZ95104.1"/>
    </source>
</evidence>
<comment type="caution">
    <text evidence="7">The sequence shown here is derived from an EMBL/GenBank/DDBJ whole genome shotgun (WGS) entry which is preliminary data.</text>
</comment>
<dbReference type="Proteomes" id="UP000177152">
    <property type="component" value="Unassembled WGS sequence"/>
</dbReference>
<feature type="transmembrane region" description="Helical" evidence="6">
    <location>
        <begin position="44"/>
        <end position="63"/>
    </location>
</feature>
<protein>
    <recommendedName>
        <fullName evidence="9">Polysaccharide biosynthesis protein C-terminal domain-containing protein</fullName>
    </recommendedName>
</protein>
<dbReference type="InterPro" id="IPR002797">
    <property type="entry name" value="Polysacc_synth"/>
</dbReference>
<accession>A0A1G2K6N4</accession>
<feature type="transmembrane region" description="Helical" evidence="6">
    <location>
        <begin position="165"/>
        <end position="182"/>
    </location>
</feature>
<dbReference type="PANTHER" id="PTHR30250:SF11">
    <property type="entry name" value="O-ANTIGEN TRANSPORTER-RELATED"/>
    <property type="match status" value="1"/>
</dbReference>
<dbReference type="AlphaFoldDB" id="A0A1G2K6N4"/>
<gene>
    <name evidence="7" type="ORF">A2633_06245</name>
</gene>
<evidence type="ECO:0000313" key="8">
    <source>
        <dbReference type="Proteomes" id="UP000177152"/>
    </source>
</evidence>
<evidence type="ECO:0000256" key="4">
    <source>
        <dbReference type="ARBA" id="ARBA00022989"/>
    </source>
</evidence>
<evidence type="ECO:0000256" key="6">
    <source>
        <dbReference type="SAM" id="Phobius"/>
    </source>
</evidence>
<dbReference type="PROSITE" id="PS51257">
    <property type="entry name" value="PROKAR_LIPOPROTEIN"/>
    <property type="match status" value="1"/>
</dbReference>
<feature type="transmembrane region" description="Helical" evidence="6">
    <location>
        <begin position="264"/>
        <end position="283"/>
    </location>
</feature>
<feature type="transmembrane region" description="Helical" evidence="6">
    <location>
        <begin position="96"/>
        <end position="117"/>
    </location>
</feature>
<keyword evidence="4 6" id="KW-1133">Transmembrane helix</keyword>
<organism evidence="7 8">
    <name type="scientific">Candidatus Sungbacteria bacterium RIFCSPHIGHO2_01_FULL_47_32</name>
    <dbReference type="NCBI Taxonomy" id="1802264"/>
    <lineage>
        <taxon>Bacteria</taxon>
        <taxon>Candidatus Sungiibacteriota</taxon>
    </lineage>
</organism>